<evidence type="ECO:0000256" key="2">
    <source>
        <dbReference type="ARBA" id="ARBA00022741"/>
    </source>
</evidence>
<evidence type="ECO:0000313" key="8">
    <source>
        <dbReference type="EMBL" id="ETF02654.1"/>
    </source>
</evidence>
<evidence type="ECO:0000256" key="5">
    <source>
        <dbReference type="PROSITE-ProRule" id="PRU00409"/>
    </source>
</evidence>
<dbReference type="RefSeq" id="WP_024004440.1">
    <property type="nucleotide sequence ID" value="NZ_KI650979.1"/>
</dbReference>
<evidence type="ECO:0000259" key="6">
    <source>
        <dbReference type="PROSITE" id="PS50975"/>
    </source>
</evidence>
<evidence type="ECO:0000259" key="7">
    <source>
        <dbReference type="PROSITE" id="PS50979"/>
    </source>
</evidence>
<dbReference type="InterPro" id="IPR005482">
    <property type="entry name" value="Biotin_COase_C"/>
</dbReference>
<feature type="domain" description="ATP-grasp" evidence="6">
    <location>
        <begin position="120"/>
        <end position="319"/>
    </location>
</feature>
<dbReference type="InterPro" id="IPR005479">
    <property type="entry name" value="CPAse_ATP-bd"/>
</dbReference>
<keyword evidence="1" id="KW-0436">Ligase</keyword>
<dbReference type="HOGENOM" id="CLU_000395_3_2_4"/>
<name>V8QUH2_9BURK</name>
<keyword evidence="3 5" id="KW-0067">ATP-binding</keyword>
<keyword evidence="2 5" id="KW-0547">Nucleotide-binding</keyword>
<evidence type="ECO:0000256" key="3">
    <source>
        <dbReference type="ARBA" id="ARBA00022840"/>
    </source>
</evidence>
<dbReference type="PROSITE" id="PS50979">
    <property type="entry name" value="BC"/>
    <property type="match status" value="1"/>
</dbReference>
<accession>V8QUH2</accession>
<dbReference type="Gene3D" id="3.30.470.20">
    <property type="entry name" value="ATP-grasp fold, B domain"/>
    <property type="match status" value="1"/>
</dbReference>
<dbReference type="InterPro" id="IPR011761">
    <property type="entry name" value="ATP-grasp"/>
</dbReference>
<dbReference type="OrthoDB" id="9803706at2"/>
<keyword evidence="4" id="KW-0092">Biotin</keyword>
<dbReference type="STRING" id="1424334.W822_07300"/>
<evidence type="ECO:0000256" key="4">
    <source>
        <dbReference type="ARBA" id="ARBA00023267"/>
    </source>
</evidence>
<dbReference type="PROSITE" id="PS50975">
    <property type="entry name" value="ATP_GRASP"/>
    <property type="match status" value="1"/>
</dbReference>
<protein>
    <submittedName>
        <fullName evidence="8">Acetyl-CoA carboxylase</fullName>
    </submittedName>
</protein>
<dbReference type="PROSITE" id="PS00866">
    <property type="entry name" value="CPSASE_1"/>
    <property type="match status" value="1"/>
</dbReference>
<gene>
    <name evidence="8" type="ORF">W822_07300</name>
</gene>
<dbReference type="FunFam" id="3.40.50.20:FF:000010">
    <property type="entry name" value="Propionyl-CoA carboxylase subunit alpha"/>
    <property type="match status" value="1"/>
</dbReference>
<dbReference type="GO" id="GO:0046872">
    <property type="term" value="F:metal ion binding"/>
    <property type="evidence" value="ECO:0007669"/>
    <property type="project" value="InterPro"/>
</dbReference>
<feature type="domain" description="Biotin carboxylation" evidence="7">
    <location>
        <begin position="1"/>
        <end position="449"/>
    </location>
</feature>
<dbReference type="Proteomes" id="UP000018733">
    <property type="component" value="Unassembled WGS sequence"/>
</dbReference>
<dbReference type="AlphaFoldDB" id="V8QUH2"/>
<dbReference type="SMART" id="SM00878">
    <property type="entry name" value="Biotin_carb_C"/>
    <property type="match status" value="1"/>
</dbReference>
<dbReference type="InterPro" id="IPR016185">
    <property type="entry name" value="PreATP-grasp_dom_sf"/>
</dbReference>
<dbReference type="EMBL" id="AYXT01000009">
    <property type="protein sequence ID" value="ETF02654.1"/>
    <property type="molecule type" value="Genomic_DNA"/>
</dbReference>
<dbReference type="InterPro" id="IPR005481">
    <property type="entry name" value="BC-like_N"/>
</dbReference>
<dbReference type="SUPFAM" id="SSF56059">
    <property type="entry name" value="Glutathione synthetase ATP-binding domain-like"/>
    <property type="match status" value="1"/>
</dbReference>
<proteinExistence type="predicted"/>
<dbReference type="Pfam" id="PF00289">
    <property type="entry name" value="Biotin_carb_N"/>
    <property type="match status" value="1"/>
</dbReference>
<dbReference type="Pfam" id="PF02785">
    <property type="entry name" value="Biotin_carb_C"/>
    <property type="match status" value="1"/>
</dbReference>
<dbReference type="InterPro" id="IPR011764">
    <property type="entry name" value="Biotin_carboxylation_dom"/>
</dbReference>
<reference evidence="8 9" key="1">
    <citation type="journal article" date="2014" name="Genome Announc.">
        <title>Draft Genome Sequence of Advenella kashmirensis Strain W13003, a Polycyclic Aromatic Hydrocarbon-Degrading Bacterium.</title>
        <authorList>
            <person name="Wang X."/>
            <person name="Jin D."/>
            <person name="Zhou L."/>
            <person name="Wu L."/>
            <person name="An W."/>
            <person name="Zhao L."/>
        </authorList>
    </citation>
    <scope>NUCLEOTIDE SEQUENCE [LARGE SCALE GENOMIC DNA]</scope>
    <source>
        <strain evidence="8 9">W13003</strain>
    </source>
</reference>
<dbReference type="PROSITE" id="PS00867">
    <property type="entry name" value="CPSASE_2"/>
    <property type="match status" value="1"/>
</dbReference>
<dbReference type="SUPFAM" id="SSF51246">
    <property type="entry name" value="Rudiment single hybrid motif"/>
    <property type="match status" value="1"/>
</dbReference>
<organism evidence="8 9">
    <name type="scientific">Advenella kashmirensis W13003</name>
    <dbReference type="NCBI Taxonomy" id="1424334"/>
    <lineage>
        <taxon>Bacteria</taxon>
        <taxon>Pseudomonadati</taxon>
        <taxon>Pseudomonadota</taxon>
        <taxon>Betaproteobacteria</taxon>
        <taxon>Burkholderiales</taxon>
        <taxon>Alcaligenaceae</taxon>
    </lineage>
</organism>
<evidence type="ECO:0000313" key="9">
    <source>
        <dbReference type="Proteomes" id="UP000018733"/>
    </source>
</evidence>
<dbReference type="SUPFAM" id="SSF52440">
    <property type="entry name" value="PreATP-grasp domain"/>
    <property type="match status" value="1"/>
</dbReference>
<dbReference type="GO" id="GO:0016874">
    <property type="term" value="F:ligase activity"/>
    <property type="evidence" value="ECO:0007669"/>
    <property type="project" value="UniProtKB-KW"/>
</dbReference>
<evidence type="ECO:0000256" key="1">
    <source>
        <dbReference type="ARBA" id="ARBA00022598"/>
    </source>
</evidence>
<dbReference type="PANTHER" id="PTHR18866:SF128">
    <property type="entry name" value="UREA AMIDOLYASE"/>
    <property type="match status" value="1"/>
</dbReference>
<dbReference type="PATRIC" id="fig|1424334.3.peg.1457"/>
<keyword evidence="9" id="KW-1185">Reference proteome</keyword>
<dbReference type="InterPro" id="IPR050856">
    <property type="entry name" value="Biotin_carboxylase_complex"/>
</dbReference>
<dbReference type="PANTHER" id="PTHR18866">
    <property type="entry name" value="CARBOXYLASE:PYRUVATE/ACETYL-COA/PROPIONYL-COA CARBOXYLASE"/>
    <property type="match status" value="1"/>
</dbReference>
<sequence length="456" mass="49668">MVQKILIANRGEIACRIIESCHRMGLEAVAVYSDIDRHSRHVALADQAIAIGGSHARDSYLKVEAILAAGRETAATAIHPGYGFLSENAAFAQAVSDAGMVWIGPAPANIIDMGDKERARKIAGESGVPILPGSDRIDGRDNHALQSAARGVGYPLLVKAAAGGGGIGMRQIKSSQDLIPTVESTQSMAEKAFGDGGVYLERFVPRAKHVEVQIFGFGDGTAIHLHDRECSIQRRFQKIVEEAPAPHISPTIRNQLHRAAVNLARAQNYSGAGTVEFIYDCDRELAYFLEMNTRIQVEHPVTEMVTGIDLVEWQIRHALGGLGRISQDSISVKGHAIECRLYAERPDKGFLPSPGTITQLNWPTVDERCRIDTGVRQGDQISPFYDPMIAKVIAYGEDRDSAIARQRYALNELVIDGVGTNARFLSELIADERFGAADTTTGFIDDYFMKRSTVSA</sequence>
<dbReference type="GO" id="GO:0005524">
    <property type="term" value="F:ATP binding"/>
    <property type="evidence" value="ECO:0007669"/>
    <property type="project" value="UniProtKB-UniRule"/>
</dbReference>
<dbReference type="Pfam" id="PF02786">
    <property type="entry name" value="CPSase_L_D2"/>
    <property type="match status" value="1"/>
</dbReference>
<comment type="caution">
    <text evidence="8">The sequence shown here is derived from an EMBL/GenBank/DDBJ whole genome shotgun (WGS) entry which is preliminary data.</text>
</comment>
<dbReference type="InterPro" id="IPR011054">
    <property type="entry name" value="Rudment_hybrid_motif"/>
</dbReference>
<dbReference type="eggNOG" id="COG0439">
    <property type="taxonomic scope" value="Bacteria"/>
</dbReference>